<keyword evidence="2" id="KW-1185">Reference proteome</keyword>
<evidence type="ECO:0000313" key="1">
    <source>
        <dbReference type="Ensembl" id="ENSCPOP00000019277.2"/>
    </source>
</evidence>
<dbReference type="FunCoup" id="H0W8H1">
    <property type="interactions" value="337"/>
</dbReference>
<dbReference type="InParanoid" id="H0W8H1"/>
<organism evidence="1 2">
    <name type="scientific">Cavia porcellus</name>
    <name type="common">Guinea pig</name>
    <dbReference type="NCBI Taxonomy" id="10141"/>
    <lineage>
        <taxon>Eukaryota</taxon>
        <taxon>Metazoa</taxon>
        <taxon>Chordata</taxon>
        <taxon>Craniata</taxon>
        <taxon>Vertebrata</taxon>
        <taxon>Euteleostomi</taxon>
        <taxon>Mammalia</taxon>
        <taxon>Eutheria</taxon>
        <taxon>Euarchontoglires</taxon>
        <taxon>Glires</taxon>
        <taxon>Rodentia</taxon>
        <taxon>Hystricomorpha</taxon>
        <taxon>Caviidae</taxon>
        <taxon>Cavia</taxon>
    </lineage>
</organism>
<evidence type="ECO:0000313" key="2">
    <source>
        <dbReference type="Proteomes" id="UP000005447"/>
    </source>
</evidence>
<sequence length="77" mass="8776">QATVCMVCKSFKNGHCLKSKGNCTVDSGPGCRTRNFFTFTDTGGWFHYHTELDCSYHCTSHNVSWECEDIYLLLQKS</sequence>
<dbReference type="eggNOG" id="ENOG502SY5U">
    <property type="taxonomic scope" value="Eukaryota"/>
</dbReference>
<reference evidence="1" key="3">
    <citation type="submission" date="2025-09" db="UniProtKB">
        <authorList>
            <consortium name="Ensembl"/>
        </authorList>
    </citation>
    <scope>IDENTIFICATION</scope>
    <source>
        <strain evidence="1">2N</strain>
    </source>
</reference>
<dbReference type="AlphaFoldDB" id="H0W8H1"/>
<dbReference type="Proteomes" id="UP000005447">
    <property type="component" value="Unassembled WGS sequence"/>
</dbReference>
<dbReference type="Ensembl" id="ENSCPOT00000023469.2">
    <property type="protein sequence ID" value="ENSCPOP00000019277.2"/>
    <property type="gene ID" value="ENSCPOG00000036264.1"/>
</dbReference>
<gene>
    <name evidence="1" type="primary">LOC101788996</name>
</gene>
<dbReference type="GeneTree" id="ENSGT00510000050146"/>
<protein>
    <submittedName>
        <fullName evidence="1">Uncharacterized protein</fullName>
    </submittedName>
</protein>
<reference evidence="1" key="2">
    <citation type="submission" date="2025-08" db="UniProtKB">
        <authorList>
            <consortium name="Ensembl"/>
        </authorList>
    </citation>
    <scope>IDENTIFICATION</scope>
    <source>
        <strain evidence="1">2N</strain>
    </source>
</reference>
<proteinExistence type="predicted"/>
<accession>H0W8H1</accession>
<dbReference type="VEuPathDB" id="HostDB:ENSCPOG00000036264"/>
<dbReference type="OMA" id="WECEDIY"/>
<dbReference type="EMBL" id="AAKN02024648">
    <property type="status" value="NOT_ANNOTATED_CDS"/>
    <property type="molecule type" value="Genomic_DNA"/>
</dbReference>
<reference evidence="2" key="1">
    <citation type="journal article" date="2011" name="Nature">
        <title>A high-resolution map of human evolutionary constraint using 29 mammals.</title>
        <authorList>
            <person name="Lindblad-Toh K."/>
            <person name="Garber M."/>
            <person name="Zuk O."/>
            <person name="Lin M.F."/>
            <person name="Parker B.J."/>
            <person name="Washietl S."/>
            <person name="Kheradpour P."/>
            <person name="Ernst J."/>
            <person name="Jordan G."/>
            <person name="Mauceli E."/>
            <person name="Ward L.D."/>
            <person name="Lowe C.B."/>
            <person name="Holloway A.K."/>
            <person name="Clamp M."/>
            <person name="Gnerre S."/>
            <person name="Alfoldi J."/>
            <person name="Beal K."/>
            <person name="Chang J."/>
            <person name="Clawson H."/>
            <person name="Cuff J."/>
            <person name="Di Palma F."/>
            <person name="Fitzgerald S."/>
            <person name="Flicek P."/>
            <person name="Guttman M."/>
            <person name="Hubisz M.J."/>
            <person name="Jaffe D.B."/>
            <person name="Jungreis I."/>
            <person name="Kent W.J."/>
            <person name="Kostka D."/>
            <person name="Lara M."/>
            <person name="Martins A.L."/>
            <person name="Massingham T."/>
            <person name="Moltke I."/>
            <person name="Raney B.J."/>
            <person name="Rasmussen M.D."/>
            <person name="Robinson J."/>
            <person name="Stark A."/>
            <person name="Vilella A.J."/>
            <person name="Wen J."/>
            <person name="Xie X."/>
            <person name="Zody M.C."/>
            <person name="Baldwin J."/>
            <person name="Bloom T."/>
            <person name="Chin C.W."/>
            <person name="Heiman D."/>
            <person name="Nicol R."/>
            <person name="Nusbaum C."/>
            <person name="Young S."/>
            <person name="Wilkinson J."/>
            <person name="Worley K.C."/>
            <person name="Kovar C.L."/>
            <person name="Muzny D.M."/>
            <person name="Gibbs R.A."/>
            <person name="Cree A."/>
            <person name="Dihn H.H."/>
            <person name="Fowler G."/>
            <person name="Jhangiani S."/>
            <person name="Joshi V."/>
            <person name="Lee S."/>
            <person name="Lewis L.R."/>
            <person name="Nazareth L.V."/>
            <person name="Okwuonu G."/>
            <person name="Santibanez J."/>
            <person name="Warren W.C."/>
            <person name="Mardis E.R."/>
            <person name="Weinstock G.M."/>
            <person name="Wilson R.K."/>
            <person name="Delehaunty K."/>
            <person name="Dooling D."/>
            <person name="Fronik C."/>
            <person name="Fulton L."/>
            <person name="Fulton B."/>
            <person name="Graves T."/>
            <person name="Minx P."/>
            <person name="Sodergren E."/>
            <person name="Birney E."/>
            <person name="Margulies E.H."/>
            <person name="Herrero J."/>
            <person name="Green E.D."/>
            <person name="Haussler D."/>
            <person name="Siepel A."/>
            <person name="Goldman N."/>
            <person name="Pollard K.S."/>
            <person name="Pedersen J.S."/>
            <person name="Lander E.S."/>
            <person name="Kellis M."/>
        </authorList>
    </citation>
    <scope>NUCLEOTIDE SEQUENCE [LARGE SCALE GENOMIC DNA]</scope>
    <source>
        <strain evidence="2">2N</strain>
    </source>
</reference>
<name>H0W8H1_CAVPO</name>